<evidence type="ECO:0000313" key="5">
    <source>
        <dbReference type="Proteomes" id="UP000452235"/>
    </source>
</evidence>
<dbReference type="InterPro" id="IPR047763">
    <property type="entry name" value="PG_bind_dom_phiBT1-type"/>
</dbReference>
<dbReference type="NCBIfam" id="NF038080">
    <property type="entry name" value="PG_bind_siph"/>
    <property type="match status" value="1"/>
</dbReference>
<keyword evidence="2" id="KW-0472">Membrane</keyword>
<evidence type="ECO:0000256" key="3">
    <source>
        <dbReference type="SAM" id="SignalP"/>
    </source>
</evidence>
<sequence length="368" mass="38692">MACLTHLFAALYVLYSLTLSSAWTFTWRNASDIPTVEEGSGGQPCKAIDHAKGKYFEFSSENDLVRIYLYGLPNCTDDPSERAETRLAKNSSGPIRGFAVIDLAGANTTSGELEPFPGSDWFKSSPNSPIVTAMGKRLVEENCGKYTSGPGPQWTDVDRRSYQCWQEKLGYSGDDADGWPGRTSWDQLKVPATENTGPSTSTTTETPSSTGMSTGTPTTSPMGTSAPAVNDSSRSSLGGGEIAGIVVGSAVGVGLIGAIVYLARRIGWQSKSAPTEPPATGGHPGGGAGVGAGAGDFQLLGTAGAGDSKKTSMEKLPTEAETIPARNQRSHFAELPGDLMAAELSDSRRINEMGDGRRLIELGDHRMA</sequence>
<feature type="region of interest" description="Disordered" evidence="1">
    <location>
        <begin position="173"/>
        <end position="234"/>
    </location>
</feature>
<keyword evidence="3" id="KW-0732">Signal</keyword>
<dbReference type="Proteomes" id="UP000452235">
    <property type="component" value="Unassembled WGS sequence"/>
</dbReference>
<feature type="compositionally biased region" description="Gly residues" evidence="1">
    <location>
        <begin position="282"/>
        <end position="294"/>
    </location>
</feature>
<evidence type="ECO:0000256" key="2">
    <source>
        <dbReference type="SAM" id="Phobius"/>
    </source>
</evidence>
<dbReference type="EMBL" id="BLJY01000009">
    <property type="protein sequence ID" value="GFF19100.1"/>
    <property type="molecule type" value="Genomic_DNA"/>
</dbReference>
<feature type="compositionally biased region" description="Low complexity" evidence="1">
    <location>
        <begin position="196"/>
        <end position="225"/>
    </location>
</feature>
<feature type="region of interest" description="Disordered" evidence="1">
    <location>
        <begin position="271"/>
        <end position="314"/>
    </location>
</feature>
<proteinExistence type="predicted"/>
<keyword evidence="2" id="KW-1133">Transmembrane helix</keyword>
<dbReference type="VEuPathDB" id="FungiDB:ATEG_07838"/>
<feature type="signal peptide" evidence="3">
    <location>
        <begin position="1"/>
        <end position="22"/>
    </location>
</feature>
<name>A0A5M3Z9S8_ASPTE</name>
<accession>A0A5M3Z9S8</accession>
<keyword evidence="5" id="KW-1185">Reference proteome</keyword>
<feature type="chain" id="PRO_5043870731" evidence="3">
    <location>
        <begin position="23"/>
        <end position="368"/>
    </location>
</feature>
<dbReference type="AlphaFoldDB" id="A0A5M3Z9S8"/>
<protein>
    <submittedName>
        <fullName evidence="4">Uncharacterized protein</fullName>
    </submittedName>
</protein>
<comment type="caution">
    <text evidence="4">The sequence shown here is derived from an EMBL/GenBank/DDBJ whole genome shotgun (WGS) entry which is preliminary data.</text>
</comment>
<evidence type="ECO:0000256" key="1">
    <source>
        <dbReference type="SAM" id="MobiDB-lite"/>
    </source>
</evidence>
<feature type="transmembrane region" description="Helical" evidence="2">
    <location>
        <begin position="242"/>
        <end position="263"/>
    </location>
</feature>
<reference evidence="4 5" key="1">
    <citation type="submission" date="2020-01" db="EMBL/GenBank/DDBJ databases">
        <title>Aspergillus terreus IFO 6365 whole genome shotgun sequence.</title>
        <authorList>
            <person name="Kanamasa S."/>
            <person name="Takahashi H."/>
        </authorList>
    </citation>
    <scope>NUCLEOTIDE SEQUENCE [LARGE SCALE GENOMIC DNA]</scope>
    <source>
        <strain evidence="4 5">IFO 6365</strain>
    </source>
</reference>
<organism evidence="4 5">
    <name type="scientific">Aspergillus terreus</name>
    <dbReference type="NCBI Taxonomy" id="33178"/>
    <lineage>
        <taxon>Eukaryota</taxon>
        <taxon>Fungi</taxon>
        <taxon>Dikarya</taxon>
        <taxon>Ascomycota</taxon>
        <taxon>Pezizomycotina</taxon>
        <taxon>Eurotiomycetes</taxon>
        <taxon>Eurotiomycetidae</taxon>
        <taxon>Eurotiales</taxon>
        <taxon>Aspergillaceae</taxon>
        <taxon>Aspergillus</taxon>
        <taxon>Aspergillus subgen. Circumdati</taxon>
    </lineage>
</organism>
<dbReference type="OrthoDB" id="10001926at2759"/>
<evidence type="ECO:0000313" key="4">
    <source>
        <dbReference type="EMBL" id="GFF19100.1"/>
    </source>
</evidence>
<gene>
    <name evidence="4" type="ORF">ATEIFO6365_0009046300</name>
</gene>
<keyword evidence="2" id="KW-0812">Transmembrane</keyword>